<evidence type="ECO:0000256" key="1">
    <source>
        <dbReference type="ARBA" id="ARBA00009018"/>
    </source>
</evidence>
<keyword evidence="3 5" id="KW-0067">ATP-binding</keyword>
<dbReference type="GO" id="GO:0004140">
    <property type="term" value="F:dephospho-CoA kinase activity"/>
    <property type="evidence" value="ECO:0007669"/>
    <property type="project" value="UniProtKB-UniRule"/>
</dbReference>
<dbReference type="SUPFAM" id="SSF52540">
    <property type="entry name" value="P-loop containing nucleoside triphosphate hydrolases"/>
    <property type="match status" value="1"/>
</dbReference>
<evidence type="ECO:0000256" key="3">
    <source>
        <dbReference type="ARBA" id="ARBA00022840"/>
    </source>
</evidence>
<comment type="caution">
    <text evidence="7">The sequence shown here is derived from an EMBL/GenBank/DDBJ whole genome shotgun (WGS) entry which is preliminary data.</text>
</comment>
<dbReference type="PATRIC" id="fig|1359163.3.peg.47"/>
<dbReference type="CDD" id="cd02022">
    <property type="entry name" value="DPCK"/>
    <property type="match status" value="1"/>
</dbReference>
<comment type="pathway">
    <text evidence="5">Cofactor biosynthesis; coenzyme A biosynthesis; CoA from (R)-pantothenate: step 5/5.</text>
</comment>
<dbReference type="AlphaFoldDB" id="A0A0F3NKW0"/>
<dbReference type="RefSeq" id="WP_045808559.1">
    <property type="nucleotide sequence ID" value="NZ_LANX01000001.1"/>
</dbReference>
<dbReference type="HAMAP" id="MF_00376">
    <property type="entry name" value="Dephospho_CoA_kinase"/>
    <property type="match status" value="1"/>
</dbReference>
<dbReference type="Gene3D" id="3.40.50.300">
    <property type="entry name" value="P-loop containing nucleotide triphosphate hydrolases"/>
    <property type="match status" value="1"/>
</dbReference>
<organism evidence="7 8">
    <name type="scientific">Candidatus Neoehrlichia procyonis str. RAC413</name>
    <dbReference type="NCBI Taxonomy" id="1359163"/>
    <lineage>
        <taxon>Bacteria</taxon>
        <taxon>Pseudomonadati</taxon>
        <taxon>Pseudomonadota</taxon>
        <taxon>Alphaproteobacteria</taxon>
        <taxon>Rickettsiales</taxon>
        <taxon>Anaplasmataceae</taxon>
        <taxon>Candidatus Neoehrlichia</taxon>
    </lineage>
</organism>
<comment type="similarity">
    <text evidence="1 5">Belongs to the CoaE family.</text>
</comment>
<keyword evidence="4 5" id="KW-0173">Coenzyme A biosynthesis</keyword>
<comment type="function">
    <text evidence="5">Catalyzes the phosphorylation of the 3'-hydroxyl group of dephosphocoenzyme A to form coenzyme A.</text>
</comment>
<dbReference type="STRING" id="1359163.NLO413_0049"/>
<dbReference type="EMBL" id="LANX01000001">
    <property type="protein sequence ID" value="KJV68688.1"/>
    <property type="molecule type" value="Genomic_DNA"/>
</dbReference>
<name>A0A0F3NKW0_9RICK</name>
<evidence type="ECO:0000313" key="8">
    <source>
        <dbReference type="Proteomes" id="UP000033562"/>
    </source>
</evidence>
<protein>
    <recommendedName>
        <fullName evidence="5 6">Dephospho-CoA kinase</fullName>
        <ecNumber evidence="5 6">2.7.1.24</ecNumber>
    </recommendedName>
    <alternativeName>
        <fullName evidence="5">Dephosphocoenzyme A kinase</fullName>
    </alternativeName>
</protein>
<dbReference type="InterPro" id="IPR027417">
    <property type="entry name" value="P-loop_NTPase"/>
</dbReference>
<evidence type="ECO:0000256" key="2">
    <source>
        <dbReference type="ARBA" id="ARBA00022741"/>
    </source>
</evidence>
<feature type="binding site" evidence="5">
    <location>
        <begin position="11"/>
        <end position="16"/>
    </location>
    <ligand>
        <name>ATP</name>
        <dbReference type="ChEBI" id="CHEBI:30616"/>
    </ligand>
</feature>
<comment type="subcellular location">
    <subcellularLocation>
        <location evidence="5">Cytoplasm</location>
    </subcellularLocation>
</comment>
<dbReference type="PROSITE" id="PS51219">
    <property type="entry name" value="DPCK"/>
    <property type="match status" value="1"/>
</dbReference>
<dbReference type="PANTHER" id="PTHR10695">
    <property type="entry name" value="DEPHOSPHO-COA KINASE-RELATED"/>
    <property type="match status" value="1"/>
</dbReference>
<dbReference type="GO" id="GO:0005524">
    <property type="term" value="F:ATP binding"/>
    <property type="evidence" value="ECO:0007669"/>
    <property type="project" value="UniProtKB-UniRule"/>
</dbReference>
<evidence type="ECO:0000256" key="4">
    <source>
        <dbReference type="ARBA" id="ARBA00022993"/>
    </source>
</evidence>
<dbReference type="EC" id="2.7.1.24" evidence="5 6"/>
<accession>A0A0F3NKW0</accession>
<dbReference type="GO" id="GO:0005737">
    <property type="term" value="C:cytoplasm"/>
    <property type="evidence" value="ECO:0007669"/>
    <property type="project" value="UniProtKB-SubCell"/>
</dbReference>
<dbReference type="NCBIfam" id="TIGR00152">
    <property type="entry name" value="dephospho-CoA kinase"/>
    <property type="match status" value="1"/>
</dbReference>
<reference evidence="7 8" key="1">
    <citation type="submission" date="2015-02" db="EMBL/GenBank/DDBJ databases">
        <title>Genome Sequencing of Rickettsiales.</title>
        <authorList>
            <person name="Daugherty S.C."/>
            <person name="Su Q."/>
            <person name="Abolude K."/>
            <person name="Beier-Sexton M."/>
            <person name="Carlyon J.A."/>
            <person name="Carter R."/>
            <person name="Day N.P."/>
            <person name="Dumler S.J."/>
            <person name="Dyachenko V."/>
            <person name="Godinez A."/>
            <person name="Kurtti T.J."/>
            <person name="Lichay M."/>
            <person name="Mullins K.E."/>
            <person name="Ott S."/>
            <person name="Pappas-Brown V."/>
            <person name="Paris D.H."/>
            <person name="Patel P."/>
            <person name="Richards A.L."/>
            <person name="Sadzewicz L."/>
            <person name="Sears K."/>
            <person name="Seidman D."/>
            <person name="Sengamalay N."/>
            <person name="Stenos J."/>
            <person name="Tallon L.J."/>
            <person name="Vincent G."/>
            <person name="Fraser C.M."/>
            <person name="Munderloh U."/>
            <person name="Dunning-Hotopp J.C."/>
        </authorList>
    </citation>
    <scope>NUCLEOTIDE SEQUENCE [LARGE SCALE GENOMIC DNA]</scope>
    <source>
        <strain evidence="7 8">RAC413</strain>
    </source>
</reference>
<dbReference type="Proteomes" id="UP000033562">
    <property type="component" value="Unassembled WGS sequence"/>
</dbReference>
<keyword evidence="5 7" id="KW-0418">Kinase</keyword>
<sequence>MIIFGLTGSIGSGKSLVADCFAHLVNAEVFDADKVVHHLYKYDSQVISFVKKYFSDSIHNNVVNKKALAKHFYSYDNLWKEFQQMMHLRVLQKQKEFIFLHNRYRSHKYLVLDVPLLIEAKFYCYCDFIIHVYVSDFIRKQRLKSRNMLEAQLKFIRELQVSESTRKKKSHFSINSGINKKGIFYQITKILHYATCG</sequence>
<dbReference type="PANTHER" id="PTHR10695:SF46">
    <property type="entry name" value="BIFUNCTIONAL COENZYME A SYNTHASE-RELATED"/>
    <property type="match status" value="1"/>
</dbReference>
<dbReference type="InterPro" id="IPR001977">
    <property type="entry name" value="Depp_CoAkinase"/>
</dbReference>
<dbReference type="Pfam" id="PF01121">
    <property type="entry name" value="CoaE"/>
    <property type="match status" value="1"/>
</dbReference>
<evidence type="ECO:0000256" key="5">
    <source>
        <dbReference type="HAMAP-Rule" id="MF_00376"/>
    </source>
</evidence>
<evidence type="ECO:0000313" key="7">
    <source>
        <dbReference type="EMBL" id="KJV68688.1"/>
    </source>
</evidence>
<keyword evidence="5 7" id="KW-0808">Transferase</keyword>
<keyword evidence="2 5" id="KW-0547">Nucleotide-binding</keyword>
<proteinExistence type="inferred from homology"/>
<comment type="catalytic activity">
    <reaction evidence="5">
        <text>3'-dephospho-CoA + ATP = ADP + CoA + H(+)</text>
        <dbReference type="Rhea" id="RHEA:18245"/>
        <dbReference type="ChEBI" id="CHEBI:15378"/>
        <dbReference type="ChEBI" id="CHEBI:30616"/>
        <dbReference type="ChEBI" id="CHEBI:57287"/>
        <dbReference type="ChEBI" id="CHEBI:57328"/>
        <dbReference type="ChEBI" id="CHEBI:456216"/>
        <dbReference type="EC" id="2.7.1.24"/>
    </reaction>
</comment>
<dbReference type="UniPathway" id="UPA00241">
    <property type="reaction ID" value="UER00356"/>
</dbReference>
<keyword evidence="8" id="KW-1185">Reference proteome</keyword>
<dbReference type="OrthoDB" id="9812943at2"/>
<keyword evidence="5" id="KW-0963">Cytoplasm</keyword>
<gene>
    <name evidence="5 7" type="primary">coaE</name>
    <name evidence="7" type="ORF">NLO413_0049</name>
</gene>
<dbReference type="GO" id="GO:0015937">
    <property type="term" value="P:coenzyme A biosynthetic process"/>
    <property type="evidence" value="ECO:0007669"/>
    <property type="project" value="UniProtKB-UniRule"/>
</dbReference>
<evidence type="ECO:0000256" key="6">
    <source>
        <dbReference type="NCBIfam" id="TIGR00152"/>
    </source>
</evidence>